<organism evidence="6 7">
    <name type="scientific">Agaribacillus aureus</name>
    <dbReference type="NCBI Taxonomy" id="3051825"/>
    <lineage>
        <taxon>Bacteria</taxon>
        <taxon>Pseudomonadati</taxon>
        <taxon>Bacteroidota</taxon>
        <taxon>Cytophagia</taxon>
        <taxon>Cytophagales</taxon>
        <taxon>Splendidivirgaceae</taxon>
        <taxon>Agaribacillus</taxon>
    </lineage>
</organism>
<dbReference type="Pfam" id="PF01968">
    <property type="entry name" value="Hydantoinase_A"/>
    <property type="match status" value="1"/>
</dbReference>
<reference evidence="6" key="1">
    <citation type="submission" date="2023-06" db="EMBL/GenBank/DDBJ databases">
        <title>Genomic of Agaribacillus aureum.</title>
        <authorList>
            <person name="Wang G."/>
        </authorList>
    </citation>
    <scope>NUCLEOTIDE SEQUENCE</scope>
    <source>
        <strain evidence="6">BMA12</strain>
    </source>
</reference>
<dbReference type="RefSeq" id="WP_346757419.1">
    <property type="nucleotide sequence ID" value="NZ_JAUJEB010000001.1"/>
</dbReference>
<evidence type="ECO:0000313" key="7">
    <source>
        <dbReference type="Proteomes" id="UP001172083"/>
    </source>
</evidence>
<dbReference type="Pfam" id="PF02538">
    <property type="entry name" value="Hydantoinase_B"/>
    <property type="match status" value="1"/>
</dbReference>
<feature type="domain" description="Acetophenone carboxylase-like C-terminal" evidence="5">
    <location>
        <begin position="573"/>
        <end position="734"/>
    </location>
</feature>
<dbReference type="InterPro" id="IPR049517">
    <property type="entry name" value="ACX-like_C"/>
</dbReference>
<proteinExistence type="inferred from homology"/>
<dbReference type="PANTHER" id="PTHR11365">
    <property type="entry name" value="5-OXOPROLINASE RELATED"/>
    <property type="match status" value="1"/>
</dbReference>
<evidence type="ECO:0000256" key="1">
    <source>
        <dbReference type="ARBA" id="ARBA00010403"/>
    </source>
</evidence>
<accession>A0ABT8L2X2</accession>
<gene>
    <name evidence="6" type="ORF">QQ020_08525</name>
</gene>
<evidence type="ECO:0000259" key="3">
    <source>
        <dbReference type="Pfam" id="PF02538"/>
    </source>
</evidence>
<dbReference type="InterPro" id="IPR045079">
    <property type="entry name" value="Oxoprolinase-like"/>
</dbReference>
<dbReference type="InterPro" id="IPR008040">
    <property type="entry name" value="Hydant_A_N"/>
</dbReference>
<dbReference type="InterPro" id="IPR003692">
    <property type="entry name" value="Hydantoinase_B"/>
</dbReference>
<dbReference type="Pfam" id="PF19278">
    <property type="entry name" value="Hydant_A_C"/>
    <property type="match status" value="1"/>
</dbReference>
<dbReference type="EMBL" id="JAUJEB010000001">
    <property type="protein sequence ID" value="MDN5212094.1"/>
    <property type="molecule type" value="Genomic_DNA"/>
</dbReference>
<evidence type="ECO:0000313" key="6">
    <source>
        <dbReference type="EMBL" id="MDN5212094.1"/>
    </source>
</evidence>
<dbReference type="Proteomes" id="UP001172083">
    <property type="component" value="Unassembled WGS sequence"/>
</dbReference>
<feature type="domain" description="Hydantoinase B/oxoprolinase" evidence="3">
    <location>
        <begin position="761"/>
        <end position="1266"/>
    </location>
</feature>
<feature type="domain" description="Hydantoinase A/oxoprolinase" evidence="2">
    <location>
        <begin position="279"/>
        <end position="556"/>
    </location>
</feature>
<comment type="similarity">
    <text evidence="1">Belongs to the oxoprolinase family.</text>
</comment>
<name>A0ABT8L2X2_9BACT</name>
<evidence type="ECO:0000259" key="2">
    <source>
        <dbReference type="Pfam" id="PF01968"/>
    </source>
</evidence>
<protein>
    <submittedName>
        <fullName evidence="6">Hydantoinase B/oxoprolinase family protein</fullName>
    </submittedName>
</protein>
<sequence>MLSKSKRQVWKIWIDTGGTFTDCLAFNPSNELQRIKVLSNGSLRGNIVEIIDSNRLRVSNQWQLSKDILLGYHFQLLSDQHSQNKIIGYDISNGVLVLEDPIDKQVAEGKDFAITANEEAPVLATRIATLTGLDEDFPPLEMKLGSTKGTNALLERKGAKVTLIVTKGFKDLLLIGNQQRPDLFALNIKKPAPIYHQIVEIDERIGATGEVIRLVKKQDLDEVIDTLSKSECQSVAIALLNSYKNPAHEQLIKARLTAAGVKHISCSSELANAVKIVPRANTTVVNAYLSPIINNYLSGIKTLLNNGSLKVMTSAGGIVDSADFLPKDSLLSGPAGGVVGAAMSAGLSGATNIISFDMGGTSTDVSRYHQEYDYQYETRIGDVHLLTPSLSIETVAAGGGSVCIFDGFNLKVGPESAGSFPGPACYGCGGPLTITDVNLLLGRIDDTDFGIPLNRAAAEAQLQKIVDRIADHQSAAIDPMEVLLGFLSIANETMAETIKKISIGKGFAVEDYALLAFGGAGGQHACDLAGLLSIPEIIIPYNAGILSAFGIGNAPVERFAQTEVLRPLAGEKKNLPAMVSSLKNQAVQKLKKEGLTDEQIKISYIKLFLRYEGQDTSIAIDYLSGKSIEQRFISQYEKLYNHRLEDKNIELESIKCFASSDTSNPLHSCVREDLPDPVPLRFIDSYIQDQWEKIPVFQWEKLPANTVIKGNCLITSSNTTVFVKKGWDFCLDEFDNALITRSTSDKTENHPLQDKVQLEATSLELFTNRFRSIADEMGALLRRTALSVNIKERLDFSCALLDQHGELIVNAPHIPVHLGGLGICVRSLTKVVDMKPGDIIITNHPAYGGSHLPDITLVKPAFDENNQLIGYLANRAHHAEIGGKRPGSMPPDAKNLTEEGIIIYPTTLVRNGEVFWEKIKRILSAPPFPSRSVNENIADLTAGIASLIQGEKALRELAANHGTPQLQHFMQMIKSRSKTIIENALLKYENQNFTAAELLDDDWKINVTIKIQNRKAHIDFTGTSPQHPGNFNATPAITYSAILYVFRLLADEDIPLNEGILKSIQVTLPTCFLNPRFSEDTDQCPAVVGGNTETSQRLVDTLIKALSLSACSQGTMNNLLFGNEHFGYYETIGGGVGAGDGFQGADAVHQHMTNTKITDPEILELRYPVRLEKFAIRANSGGEGKWRGGHGIIRVICFLSKVDLTLLTQHRKHRPFGLAEGANGKAGEQYLLKHNGEKIALEGIDGITVQPLDKVVIKTPGGGGYGLKV</sequence>
<keyword evidence="7" id="KW-1185">Reference proteome</keyword>
<dbReference type="InterPro" id="IPR002821">
    <property type="entry name" value="Hydantoinase_A"/>
</dbReference>
<dbReference type="PANTHER" id="PTHR11365:SF23">
    <property type="entry name" value="HYPOTHETICAL 5-OXOPROLINASE (EUROFUNG)-RELATED"/>
    <property type="match status" value="1"/>
</dbReference>
<comment type="caution">
    <text evidence="6">The sequence shown here is derived from an EMBL/GenBank/DDBJ whole genome shotgun (WGS) entry which is preliminary data.</text>
</comment>
<evidence type="ECO:0000259" key="5">
    <source>
        <dbReference type="Pfam" id="PF19278"/>
    </source>
</evidence>
<evidence type="ECO:0000259" key="4">
    <source>
        <dbReference type="Pfam" id="PF05378"/>
    </source>
</evidence>
<feature type="domain" description="Hydantoinase/oxoprolinase N-terminal" evidence="4">
    <location>
        <begin position="142"/>
        <end position="257"/>
    </location>
</feature>
<dbReference type="Pfam" id="PF05378">
    <property type="entry name" value="Hydant_A_N"/>
    <property type="match status" value="1"/>
</dbReference>